<evidence type="ECO:0000313" key="8">
    <source>
        <dbReference type="EMBL" id="CCG25455.1"/>
    </source>
</evidence>
<dbReference type="InterPro" id="IPR020846">
    <property type="entry name" value="MFS_dom"/>
</dbReference>
<dbReference type="SUPFAM" id="SSF103473">
    <property type="entry name" value="MFS general substrate transporter"/>
    <property type="match status" value="1"/>
</dbReference>
<feature type="transmembrane region" description="Helical" evidence="6">
    <location>
        <begin position="84"/>
        <end position="105"/>
    </location>
</feature>
<evidence type="ECO:0000256" key="4">
    <source>
        <dbReference type="ARBA" id="ARBA00023136"/>
    </source>
</evidence>
<dbReference type="RefSeq" id="XP_003868359.1">
    <property type="nucleotide sequence ID" value="XM_003868311.1"/>
</dbReference>
<organism evidence="8 9">
    <name type="scientific">Candida orthopsilosis (strain 90-125)</name>
    <name type="common">Yeast</name>
    <dbReference type="NCBI Taxonomy" id="1136231"/>
    <lineage>
        <taxon>Eukaryota</taxon>
        <taxon>Fungi</taxon>
        <taxon>Dikarya</taxon>
        <taxon>Ascomycota</taxon>
        <taxon>Saccharomycotina</taxon>
        <taxon>Pichiomycetes</taxon>
        <taxon>Debaryomycetaceae</taxon>
        <taxon>Candida/Lodderomyces clade</taxon>
        <taxon>Candida</taxon>
    </lineage>
</organism>
<evidence type="ECO:0000256" key="2">
    <source>
        <dbReference type="ARBA" id="ARBA00022692"/>
    </source>
</evidence>
<feature type="domain" description="Major facilitator superfamily (MFS) profile" evidence="7">
    <location>
        <begin position="84"/>
        <end position="489"/>
    </location>
</feature>
<dbReference type="AlphaFoldDB" id="H8X3I2"/>
<evidence type="ECO:0000256" key="3">
    <source>
        <dbReference type="ARBA" id="ARBA00022989"/>
    </source>
</evidence>
<dbReference type="GO" id="GO:0035879">
    <property type="term" value="P:plasma membrane lactate transport"/>
    <property type="evidence" value="ECO:0007669"/>
    <property type="project" value="TreeGrafter"/>
</dbReference>
<feature type="transmembrane region" description="Helical" evidence="6">
    <location>
        <begin position="463"/>
        <end position="484"/>
    </location>
</feature>
<dbReference type="PROSITE" id="PS50850">
    <property type="entry name" value="MFS"/>
    <property type="match status" value="1"/>
</dbReference>
<dbReference type="EMBL" id="HE681721">
    <property type="protein sequence ID" value="CCG25455.1"/>
    <property type="molecule type" value="Genomic_DNA"/>
</dbReference>
<comment type="subcellular location">
    <subcellularLocation>
        <location evidence="1">Membrane</location>
        <topology evidence="1">Multi-pass membrane protein</topology>
    </subcellularLocation>
</comment>
<feature type="transmembrane region" description="Helical" evidence="6">
    <location>
        <begin position="120"/>
        <end position="142"/>
    </location>
</feature>
<proteinExistence type="predicted"/>
<dbReference type="GeneID" id="14539582"/>
<sequence length="518" mass="58179">MKDKVEVEHISPYTSSSNQSVHEDDHHDLFNEKPDLSPAAIKNYFATRIPKMLDLPLYHQEKKWYQILNPVTGLKEMSALDWHFYFLGFLAWSLDAMDFFCVSVSAPEIAATLEVSVTDITWGVTLVLMLRSVGAIIFGIAADRFGRKWCYIAVCGLFIPVEIGTGFVQTYKQFLGVRAIFGILMGAMYPIAMVTAIEGQPTVARSALSGLFIPGYSFGYILAMVFYRAFAGTYKEGEGWRSLFWFSAGLSVLLCTWRSLIPESPDFVATREKKRRYNEANKPRFGFIDKSVLQTLKTEWLLFIYLVLLYSGFNFTTHGAQDLYVTMLTKQFNVGLNKKTVIVVVSNIGGMIGGSLMGNASELFGRRLTVVICMLFSGAFLYPSFFNADQNWWAYVFLNAGIIGAWGISSVYLVEVVNKANRTLISGLVYQLGNLVSSASATIEARLGERFPLEGFSDDMYDYGKVMCIFCGAVFSYMIICITLGPEKFHNNMDVSNKERVRIEESDSENEIKTNSRA</sequence>
<feature type="transmembrane region" description="Helical" evidence="6">
    <location>
        <begin position="392"/>
        <end position="414"/>
    </location>
</feature>
<gene>
    <name evidence="8" type="ORF">CORT_0C00780</name>
</gene>
<feature type="transmembrane region" description="Helical" evidence="6">
    <location>
        <begin position="300"/>
        <end position="320"/>
    </location>
</feature>
<evidence type="ECO:0000256" key="6">
    <source>
        <dbReference type="SAM" id="Phobius"/>
    </source>
</evidence>
<feature type="transmembrane region" description="Helical" evidence="6">
    <location>
        <begin position="174"/>
        <end position="196"/>
    </location>
</feature>
<evidence type="ECO:0000256" key="1">
    <source>
        <dbReference type="ARBA" id="ARBA00004141"/>
    </source>
</evidence>
<feature type="transmembrane region" description="Helical" evidence="6">
    <location>
        <begin position="423"/>
        <end position="443"/>
    </location>
</feature>
<dbReference type="GO" id="GO:0015355">
    <property type="term" value="F:secondary active monocarboxylate transmembrane transporter activity"/>
    <property type="evidence" value="ECO:0007669"/>
    <property type="project" value="TreeGrafter"/>
</dbReference>
<dbReference type="KEGG" id="cot:CORT_0C00780"/>
<keyword evidence="3 6" id="KW-1133">Transmembrane helix</keyword>
<feature type="region of interest" description="Disordered" evidence="5">
    <location>
        <begin position="1"/>
        <end position="27"/>
    </location>
</feature>
<evidence type="ECO:0000256" key="5">
    <source>
        <dbReference type="SAM" id="MobiDB-lite"/>
    </source>
</evidence>
<dbReference type="InterPro" id="IPR036259">
    <property type="entry name" value="MFS_trans_sf"/>
</dbReference>
<dbReference type="Gene3D" id="1.20.1250.20">
    <property type="entry name" value="MFS general substrate transporter like domains"/>
    <property type="match status" value="2"/>
</dbReference>
<keyword evidence="4 6" id="KW-0472">Membrane</keyword>
<evidence type="ECO:0000313" key="9">
    <source>
        <dbReference type="Proteomes" id="UP000005018"/>
    </source>
</evidence>
<feature type="transmembrane region" description="Helical" evidence="6">
    <location>
        <begin position="368"/>
        <end position="386"/>
    </location>
</feature>
<dbReference type="OrthoDB" id="5296287at2759"/>
<dbReference type="GO" id="GO:0005886">
    <property type="term" value="C:plasma membrane"/>
    <property type="evidence" value="ECO:0007669"/>
    <property type="project" value="TreeGrafter"/>
</dbReference>
<dbReference type="PANTHER" id="PTHR23508">
    <property type="entry name" value="CARBOXYLIC ACID TRANSPORTER PROTEIN HOMOLOG"/>
    <property type="match status" value="1"/>
</dbReference>
<feature type="transmembrane region" description="Helical" evidence="6">
    <location>
        <begin position="208"/>
        <end position="230"/>
    </location>
</feature>
<keyword evidence="9" id="KW-1185">Reference proteome</keyword>
<feature type="transmembrane region" description="Helical" evidence="6">
    <location>
        <begin position="149"/>
        <end position="168"/>
    </location>
</feature>
<dbReference type="HOGENOM" id="CLU_001265_46_1_1"/>
<dbReference type="Pfam" id="PF07690">
    <property type="entry name" value="MFS_1"/>
    <property type="match status" value="1"/>
</dbReference>
<feature type="transmembrane region" description="Helical" evidence="6">
    <location>
        <begin position="242"/>
        <end position="261"/>
    </location>
</feature>
<dbReference type="PANTHER" id="PTHR23508:SF10">
    <property type="entry name" value="CARBOXYLIC ACID TRANSPORTER PROTEIN HOMOLOG"/>
    <property type="match status" value="1"/>
</dbReference>
<dbReference type="Proteomes" id="UP000005018">
    <property type="component" value="Chromosome 3"/>
</dbReference>
<name>H8X3I2_CANO9</name>
<keyword evidence="2 6" id="KW-0812">Transmembrane</keyword>
<evidence type="ECO:0000259" key="7">
    <source>
        <dbReference type="PROSITE" id="PS50850"/>
    </source>
</evidence>
<accession>H8X3I2</accession>
<feature type="transmembrane region" description="Helical" evidence="6">
    <location>
        <begin position="340"/>
        <end position="356"/>
    </location>
</feature>
<dbReference type="InterPro" id="IPR011701">
    <property type="entry name" value="MFS"/>
</dbReference>
<protein>
    <recommendedName>
        <fullName evidence="7">Major facilitator superfamily (MFS) profile domain-containing protein</fullName>
    </recommendedName>
</protein>
<dbReference type="eggNOG" id="ENOG502QPK1">
    <property type="taxonomic scope" value="Eukaryota"/>
</dbReference>
<reference evidence="8 9" key="1">
    <citation type="journal article" date="2012" name="PLoS ONE">
        <title>Sequence and analysis of the genome of the pathogenic yeast Candida orthopsilosis.</title>
        <authorList>
            <person name="Riccombeni A."/>
            <person name="Vidanes G."/>
            <person name="Proux-Wera E."/>
            <person name="Wolfe K.H."/>
            <person name="Butler G."/>
        </authorList>
    </citation>
    <scope>NUCLEOTIDE SEQUENCE [LARGE SCALE GENOMIC DNA]</scope>
    <source>
        <strain evidence="8 9">Co 90-125</strain>
    </source>
</reference>
<dbReference type="CDD" id="cd17316">
    <property type="entry name" value="MFS_SV2_like"/>
    <property type="match status" value="1"/>
</dbReference>